<feature type="compositionally biased region" description="Polar residues" evidence="1">
    <location>
        <begin position="169"/>
        <end position="181"/>
    </location>
</feature>
<feature type="compositionally biased region" description="Pro residues" evidence="1">
    <location>
        <begin position="349"/>
        <end position="359"/>
    </location>
</feature>
<organism evidence="3 4">
    <name type="scientific">Malassezia psittaci</name>
    <dbReference type="NCBI Taxonomy" id="1821823"/>
    <lineage>
        <taxon>Eukaryota</taxon>
        <taxon>Fungi</taxon>
        <taxon>Dikarya</taxon>
        <taxon>Basidiomycota</taxon>
        <taxon>Ustilaginomycotina</taxon>
        <taxon>Malasseziomycetes</taxon>
        <taxon>Malasseziales</taxon>
        <taxon>Malasseziaceae</taxon>
        <taxon>Malassezia</taxon>
    </lineage>
</organism>
<protein>
    <recommendedName>
        <fullName evidence="2">Protein Zds1 C-terminal domain-containing protein</fullName>
    </recommendedName>
</protein>
<feature type="compositionally biased region" description="Basic and acidic residues" evidence="1">
    <location>
        <begin position="1028"/>
        <end position="1044"/>
    </location>
</feature>
<evidence type="ECO:0000256" key="1">
    <source>
        <dbReference type="SAM" id="MobiDB-lite"/>
    </source>
</evidence>
<feature type="compositionally biased region" description="Basic and acidic residues" evidence="1">
    <location>
        <begin position="653"/>
        <end position="673"/>
    </location>
</feature>
<feature type="compositionally biased region" description="Basic and acidic residues" evidence="1">
    <location>
        <begin position="258"/>
        <end position="268"/>
    </location>
</feature>
<dbReference type="PANTHER" id="PTHR28089:SF1">
    <property type="entry name" value="PROTEIN ZDS1-RELATED"/>
    <property type="match status" value="1"/>
</dbReference>
<dbReference type="InterPro" id="IPR040206">
    <property type="entry name" value="Zds1/2"/>
</dbReference>
<reference evidence="3" key="1">
    <citation type="submission" date="2023-02" db="EMBL/GenBank/DDBJ databases">
        <title>Mating type loci evolution in Malassezia.</title>
        <authorList>
            <person name="Coelho M.A."/>
        </authorList>
    </citation>
    <scope>NUCLEOTIDE SEQUENCE</scope>
    <source>
        <strain evidence="3">CBS 14136</strain>
    </source>
</reference>
<accession>A0AAF0F7B2</accession>
<feature type="compositionally biased region" description="Low complexity" evidence="1">
    <location>
        <begin position="329"/>
        <end position="348"/>
    </location>
</feature>
<feature type="compositionally biased region" description="Polar residues" evidence="1">
    <location>
        <begin position="576"/>
        <end position="599"/>
    </location>
</feature>
<feature type="region of interest" description="Disordered" evidence="1">
    <location>
        <begin position="1012"/>
        <end position="1096"/>
    </location>
</feature>
<dbReference type="InterPro" id="IPR013941">
    <property type="entry name" value="ZDS1_C"/>
</dbReference>
<feature type="compositionally biased region" description="Basic and acidic residues" evidence="1">
    <location>
        <begin position="691"/>
        <end position="705"/>
    </location>
</feature>
<feature type="compositionally biased region" description="Low complexity" evidence="1">
    <location>
        <begin position="600"/>
        <end position="610"/>
    </location>
</feature>
<feature type="compositionally biased region" description="Basic and acidic residues" evidence="1">
    <location>
        <begin position="158"/>
        <end position="168"/>
    </location>
</feature>
<evidence type="ECO:0000313" key="4">
    <source>
        <dbReference type="Proteomes" id="UP001214628"/>
    </source>
</evidence>
<dbReference type="AlphaFoldDB" id="A0AAF0F7B2"/>
<dbReference type="PANTHER" id="PTHR28089">
    <property type="entry name" value="PROTEIN ZDS1-RELATED"/>
    <property type="match status" value="1"/>
</dbReference>
<feature type="compositionally biased region" description="Low complexity" evidence="1">
    <location>
        <begin position="126"/>
        <end position="140"/>
    </location>
</feature>
<name>A0AAF0F7B2_9BASI</name>
<feature type="compositionally biased region" description="Low complexity" evidence="1">
    <location>
        <begin position="210"/>
        <end position="223"/>
    </location>
</feature>
<feature type="compositionally biased region" description="Basic and acidic residues" evidence="1">
    <location>
        <begin position="226"/>
        <end position="239"/>
    </location>
</feature>
<dbReference type="GO" id="GO:0030010">
    <property type="term" value="P:establishment of cell polarity"/>
    <property type="evidence" value="ECO:0007669"/>
    <property type="project" value="TreeGrafter"/>
</dbReference>
<keyword evidence="4" id="KW-1185">Reference proteome</keyword>
<dbReference type="GO" id="GO:0005737">
    <property type="term" value="C:cytoplasm"/>
    <property type="evidence" value="ECO:0007669"/>
    <property type="project" value="TreeGrafter"/>
</dbReference>
<dbReference type="SMART" id="SM01327">
    <property type="entry name" value="Zds_C"/>
    <property type="match status" value="1"/>
</dbReference>
<evidence type="ECO:0000313" key="3">
    <source>
        <dbReference type="EMBL" id="WFD41942.1"/>
    </source>
</evidence>
<feature type="domain" description="Protein Zds1 C-terminal" evidence="2">
    <location>
        <begin position="763"/>
        <end position="815"/>
    </location>
</feature>
<feature type="compositionally biased region" description="Low complexity" evidence="1">
    <location>
        <begin position="50"/>
        <end position="63"/>
    </location>
</feature>
<feature type="region of interest" description="Disordered" evidence="1">
    <location>
        <begin position="941"/>
        <end position="982"/>
    </location>
</feature>
<dbReference type="GO" id="GO:0010971">
    <property type="term" value="P:positive regulation of G2/M transition of mitotic cell cycle"/>
    <property type="evidence" value="ECO:0007669"/>
    <property type="project" value="TreeGrafter"/>
</dbReference>
<feature type="compositionally biased region" description="Polar residues" evidence="1">
    <location>
        <begin position="270"/>
        <end position="285"/>
    </location>
</feature>
<feature type="compositionally biased region" description="Polar residues" evidence="1">
    <location>
        <begin position="370"/>
        <end position="380"/>
    </location>
</feature>
<dbReference type="Pfam" id="PF08632">
    <property type="entry name" value="Zds_C"/>
    <property type="match status" value="1"/>
</dbReference>
<sequence>MATPEMTDFEIQREVEALRTRRRQSVHRAVLDPDLPDLHGPRSLPESRPSLDSQASSTSVASSNGYLPTTPPDIDTGAFAFDDQQKYQHPPLFGSSQRARYLARRNARAATPIEVHDKGPLPEPPSASSSESPPLATSPSYDPMWVPAGSHPEISPSDFRRFLKEQAERNVSQHPVNTTIPSPRASLSPALDAPQGETGEVMVTADQLMRRNSSVARRSSSLRQQIRPDARHSDIRAAETSHAGPQGVSRRAGSPLTDSHEPASDRTGHTSHLTSVPNSLDQTPPSVRHEDTKSTPTDSPENEESIEHSRPLPAIGASQLQRNTRNMKLSRPSGLAGLLRGPRLAAHPSRPPPPAPKPAPGSESAAGQQPILSEQSESMASTIEALALDSALARRESGSLGHGTLVEEPESYVPDWASSVQRPVSAIARSSGPEGPRRGNTLPSRLEEQPENSTRRLAANAADIRAKVNSKDLLPSLPKEQPVENTQASSEPKRRSSDRVPVPGRTLPPLVVKTPAPTLPARRSEEEPRSRPGPRPLPEPMRARPKSRPLPEPKGIPTSTGIEAGVSPLGMDNSKLHASSSQTSLSTTPGTIPSSDTVQSAAEASRASESVNYPNSEELRIAKPETSQTAPELPPRRSAELKAASPQVQTADSKLKGSERTDYGKSVPREKRGFGLSWFGLAREDEDDEKDKDLSGKRRKGKDEVPPPPPLLAAPNTSPTTPKRKEKDTFLGSLFGKRKHHEPDSLRSRARILFSGSGSSPPPLIPHDYPYTRFPLHIERALYRLSHTKLANPRRPLQDQVVISNLMFWYLSVVNSAQSRPADIGNHHPRQYGQSEYDEEQRRACRGTPPVAVHTGILTRAARQYAPAQAFLPYGMGIVAPPPWNNSTEFSNMMYMNVQNQSWMRMAASSEPSTPITATGAASDYDANDYVLDSYFSGPTLYTPPKTSEPPVPTSPNEVLHNSMSTGPSWTDPQPFVQSSHVGFRPESTTQTIATQNAGHNTSDALNSITNTRHASGISVREAPGAMEKAEARSKAVAQHERNPPPRPLRAARSSPSLGHSKTTRPSPSTAHAPPIPPVPQLPSLHTGGFAAQQRS</sequence>
<feature type="region of interest" description="Disordered" evidence="1">
    <location>
        <begin position="20"/>
        <end position="380"/>
    </location>
</feature>
<feature type="compositionally biased region" description="Polar residues" evidence="1">
    <location>
        <begin position="318"/>
        <end position="327"/>
    </location>
</feature>
<proteinExistence type="predicted"/>
<feature type="compositionally biased region" description="Polar residues" evidence="1">
    <location>
        <begin position="955"/>
        <end position="982"/>
    </location>
</feature>
<feature type="compositionally biased region" description="Low complexity" evidence="1">
    <location>
        <begin position="1049"/>
        <end position="1058"/>
    </location>
</feature>
<dbReference type="EMBL" id="CP118375">
    <property type="protein sequence ID" value="WFD41942.1"/>
    <property type="molecule type" value="Genomic_DNA"/>
</dbReference>
<evidence type="ECO:0000259" key="2">
    <source>
        <dbReference type="SMART" id="SM01327"/>
    </source>
</evidence>
<gene>
    <name evidence="3" type="ORF">MPSI1_000580</name>
</gene>
<feature type="region of interest" description="Disordered" evidence="1">
    <location>
        <begin position="396"/>
        <end position="743"/>
    </location>
</feature>
<dbReference type="Proteomes" id="UP001214628">
    <property type="component" value="Chromosome 1"/>
</dbReference>